<reference evidence="2 3" key="1">
    <citation type="submission" date="2011-08" db="EMBL/GenBank/DDBJ databases">
        <authorList>
            <person name="Liu Z.J."/>
            <person name="Shi F.L."/>
            <person name="Lu J.Q."/>
            <person name="Li M."/>
            <person name="Wang Z.L."/>
        </authorList>
    </citation>
    <scope>NUCLEOTIDE SEQUENCE [LARGE SCALE GENOMIC DNA]</scope>
    <source>
        <strain evidence="2 3">USNM 41457</strain>
    </source>
</reference>
<gene>
    <name evidence="2" type="ORF">EDEG_03995</name>
</gene>
<evidence type="ECO:0000313" key="3">
    <source>
        <dbReference type="Proteomes" id="UP000003163"/>
    </source>
</evidence>
<dbReference type="VEuPathDB" id="MicrosporidiaDB:EDEG_03995"/>
<dbReference type="Proteomes" id="UP000003163">
    <property type="component" value="Unassembled WGS sequence"/>
</dbReference>
<name>J9D0F8_EDHAE</name>
<evidence type="ECO:0000256" key="1">
    <source>
        <dbReference type="SAM" id="Phobius"/>
    </source>
</evidence>
<comment type="caution">
    <text evidence="2">The sequence shown here is derived from an EMBL/GenBank/DDBJ whole genome shotgun (WGS) entry which is preliminary data.</text>
</comment>
<sequence length="100" mass="12117">MIRGTWTYIRKNCIFIKKIIIIHNNFIKIICFLFLAKYIFVSIMLLKNYYTVQCVLKTNIAIKIVTFFSARKILINHYSHHKLKNRLYHKISYILNYISL</sequence>
<dbReference type="EMBL" id="AFBI03000173">
    <property type="protein sequence ID" value="EJW01376.1"/>
    <property type="molecule type" value="Genomic_DNA"/>
</dbReference>
<accession>J9D0F8</accession>
<keyword evidence="1" id="KW-0472">Membrane</keyword>
<keyword evidence="1" id="KW-0812">Transmembrane</keyword>
<dbReference type="HOGENOM" id="CLU_2306076_0_0_1"/>
<protein>
    <submittedName>
        <fullName evidence="2">Uncharacterized protein</fullName>
    </submittedName>
</protein>
<proteinExistence type="predicted"/>
<feature type="transmembrane region" description="Helical" evidence="1">
    <location>
        <begin position="26"/>
        <end position="46"/>
    </location>
</feature>
<evidence type="ECO:0000313" key="2">
    <source>
        <dbReference type="EMBL" id="EJW01376.1"/>
    </source>
</evidence>
<dbReference type="AlphaFoldDB" id="J9D0F8"/>
<dbReference type="InParanoid" id="J9D0F8"/>
<keyword evidence="3" id="KW-1185">Reference proteome</keyword>
<keyword evidence="1" id="KW-1133">Transmembrane helix</keyword>
<reference evidence="3" key="2">
    <citation type="submission" date="2015-07" db="EMBL/GenBank/DDBJ databases">
        <title>Contrasting host-pathogen interactions and genome evolution in two generalist and specialist microsporidian pathogens of mosquitoes.</title>
        <authorList>
            <consortium name="The Broad Institute Genomics Platform"/>
            <consortium name="The Broad Institute Genome Sequencing Center for Infectious Disease"/>
            <person name="Cuomo C.A."/>
            <person name="Sanscrainte N.D."/>
            <person name="Goldberg J.M."/>
            <person name="Heiman D."/>
            <person name="Young S."/>
            <person name="Zeng Q."/>
            <person name="Becnel J.J."/>
            <person name="Birren B.W."/>
        </authorList>
    </citation>
    <scope>NUCLEOTIDE SEQUENCE [LARGE SCALE GENOMIC DNA]</scope>
    <source>
        <strain evidence="3">USNM 41457</strain>
    </source>
</reference>
<organism evidence="2 3">
    <name type="scientific">Edhazardia aedis (strain USNM 41457)</name>
    <name type="common">Microsporidian parasite</name>
    <dbReference type="NCBI Taxonomy" id="1003232"/>
    <lineage>
        <taxon>Eukaryota</taxon>
        <taxon>Fungi</taxon>
        <taxon>Fungi incertae sedis</taxon>
        <taxon>Microsporidia</taxon>
        <taxon>Edhazardia</taxon>
    </lineage>
</organism>